<name>A0A841FRS3_9ACTN</name>
<organism evidence="11 12">
    <name type="scientific">Phytomonospora endophytica</name>
    <dbReference type="NCBI Taxonomy" id="714109"/>
    <lineage>
        <taxon>Bacteria</taxon>
        <taxon>Bacillati</taxon>
        <taxon>Actinomycetota</taxon>
        <taxon>Actinomycetes</taxon>
        <taxon>Micromonosporales</taxon>
        <taxon>Micromonosporaceae</taxon>
        <taxon>Phytomonospora</taxon>
    </lineage>
</organism>
<keyword evidence="2 8" id="KW-0963">Cytoplasm</keyword>
<proteinExistence type="inferred from homology"/>
<evidence type="ECO:0000256" key="2">
    <source>
        <dbReference type="ARBA" id="ARBA00022490"/>
    </source>
</evidence>
<feature type="domain" description="Glutamyl/glutaminyl-tRNA synthetase class Ib catalytic" evidence="9">
    <location>
        <begin position="3"/>
        <end position="322"/>
    </location>
</feature>
<dbReference type="FunFam" id="3.40.50.620:FF:000149">
    <property type="entry name" value="Glutamate--tRNA ligase"/>
    <property type="match status" value="1"/>
</dbReference>
<dbReference type="InterPro" id="IPR014729">
    <property type="entry name" value="Rossmann-like_a/b/a_fold"/>
</dbReference>
<protein>
    <recommendedName>
        <fullName evidence="8">Glutamate--tRNA ligase</fullName>
        <ecNumber evidence="8">6.1.1.17</ecNumber>
    </recommendedName>
    <alternativeName>
        <fullName evidence="8">Glutamyl-tRNA synthetase</fullName>
        <shortName evidence="8">GluRS</shortName>
    </alternativeName>
</protein>
<gene>
    <name evidence="8" type="primary">gltX</name>
    <name evidence="11" type="ORF">HNR73_002514</name>
</gene>
<dbReference type="InterPro" id="IPR020058">
    <property type="entry name" value="Glu/Gln-tRNA-synth_Ib_cat-dom"/>
</dbReference>
<dbReference type="RefSeq" id="WP_184787537.1">
    <property type="nucleotide sequence ID" value="NZ_BONT01000068.1"/>
</dbReference>
<dbReference type="InterPro" id="IPR020752">
    <property type="entry name" value="Glu-tRNA-synth_I_codon-bd_sub1"/>
</dbReference>
<keyword evidence="4 8" id="KW-0547">Nucleotide-binding</keyword>
<dbReference type="GO" id="GO:0004818">
    <property type="term" value="F:glutamate-tRNA ligase activity"/>
    <property type="evidence" value="ECO:0007669"/>
    <property type="project" value="UniProtKB-UniRule"/>
</dbReference>
<dbReference type="Gene3D" id="1.10.10.350">
    <property type="match status" value="1"/>
</dbReference>
<keyword evidence="5 8" id="KW-0067">ATP-binding</keyword>
<feature type="binding site" evidence="8">
    <location>
        <position position="257"/>
    </location>
    <ligand>
        <name>ATP</name>
        <dbReference type="ChEBI" id="CHEBI:30616"/>
    </ligand>
</feature>
<comment type="caution">
    <text evidence="11">The sequence shown here is derived from an EMBL/GenBank/DDBJ whole genome shotgun (WGS) entry which is preliminary data.</text>
</comment>
<keyword evidence="7 8" id="KW-0030">Aminoacyl-tRNA synthetase</keyword>
<dbReference type="AlphaFoldDB" id="A0A841FRS3"/>
<dbReference type="EMBL" id="JACHGT010000005">
    <property type="protein sequence ID" value="MBB6034660.1"/>
    <property type="molecule type" value="Genomic_DNA"/>
</dbReference>
<comment type="function">
    <text evidence="8">Catalyzes the attachment of glutamate to tRNA(Glu) in a two-step reaction: glutamate is first activated by ATP to form Glu-AMP and then transferred to the acceptor end of tRNA(Glu).</text>
</comment>
<dbReference type="SUPFAM" id="SSF48163">
    <property type="entry name" value="An anticodon-binding domain of class I aminoacyl-tRNA synthetases"/>
    <property type="match status" value="1"/>
</dbReference>
<dbReference type="PRINTS" id="PR00987">
    <property type="entry name" value="TRNASYNTHGLU"/>
</dbReference>
<dbReference type="InterPro" id="IPR020751">
    <property type="entry name" value="aa-tRNA-synth_I_codon-bd_sub2"/>
</dbReference>
<comment type="subunit">
    <text evidence="8">Monomer.</text>
</comment>
<evidence type="ECO:0000256" key="5">
    <source>
        <dbReference type="ARBA" id="ARBA00022840"/>
    </source>
</evidence>
<feature type="short sequence motif" description="'HIGH' region" evidence="8">
    <location>
        <begin position="10"/>
        <end position="20"/>
    </location>
</feature>
<evidence type="ECO:0000313" key="11">
    <source>
        <dbReference type="EMBL" id="MBB6034660.1"/>
    </source>
</evidence>
<dbReference type="EC" id="6.1.1.17" evidence="8"/>
<dbReference type="PANTHER" id="PTHR43311">
    <property type="entry name" value="GLUTAMATE--TRNA LIGASE"/>
    <property type="match status" value="1"/>
</dbReference>
<keyword evidence="3 8" id="KW-0436">Ligase</keyword>
<dbReference type="InterPro" id="IPR004527">
    <property type="entry name" value="Glu-tRNA-ligase_bac/mito"/>
</dbReference>
<comment type="similarity">
    <text evidence="1 8">Belongs to the class-I aminoacyl-tRNA synthetase family. Glutamate--tRNA ligase type 1 subfamily.</text>
</comment>
<dbReference type="InterPro" id="IPR049940">
    <property type="entry name" value="GluQ/Sye"/>
</dbReference>
<evidence type="ECO:0000256" key="8">
    <source>
        <dbReference type="HAMAP-Rule" id="MF_00022"/>
    </source>
</evidence>
<keyword evidence="12" id="KW-1185">Reference proteome</keyword>
<dbReference type="GO" id="GO:0008270">
    <property type="term" value="F:zinc ion binding"/>
    <property type="evidence" value="ECO:0007669"/>
    <property type="project" value="InterPro"/>
</dbReference>
<dbReference type="Gene3D" id="1.10.8.70">
    <property type="entry name" value="Glutamate-tRNA synthetase, class I, anticodon-binding domain 1"/>
    <property type="match status" value="1"/>
</dbReference>
<comment type="catalytic activity">
    <reaction evidence="8">
        <text>tRNA(Glu) + L-glutamate + ATP = L-glutamyl-tRNA(Glu) + AMP + diphosphate</text>
        <dbReference type="Rhea" id="RHEA:23540"/>
        <dbReference type="Rhea" id="RHEA-COMP:9663"/>
        <dbReference type="Rhea" id="RHEA-COMP:9680"/>
        <dbReference type="ChEBI" id="CHEBI:29985"/>
        <dbReference type="ChEBI" id="CHEBI:30616"/>
        <dbReference type="ChEBI" id="CHEBI:33019"/>
        <dbReference type="ChEBI" id="CHEBI:78442"/>
        <dbReference type="ChEBI" id="CHEBI:78520"/>
        <dbReference type="ChEBI" id="CHEBI:456215"/>
        <dbReference type="EC" id="6.1.1.17"/>
    </reaction>
</comment>
<dbReference type="Gene3D" id="3.40.50.620">
    <property type="entry name" value="HUPs"/>
    <property type="match status" value="1"/>
</dbReference>
<feature type="short sequence motif" description="'KMSKS' region" evidence="8">
    <location>
        <begin position="254"/>
        <end position="258"/>
    </location>
</feature>
<feature type="domain" description="Aminoacyl-tRNA synthetase class I anticodon-binding" evidence="10">
    <location>
        <begin position="337"/>
        <end position="485"/>
    </location>
</feature>
<dbReference type="GO" id="GO:0005524">
    <property type="term" value="F:ATP binding"/>
    <property type="evidence" value="ECO:0007669"/>
    <property type="project" value="UniProtKB-UniRule"/>
</dbReference>
<evidence type="ECO:0000256" key="7">
    <source>
        <dbReference type="ARBA" id="ARBA00023146"/>
    </source>
</evidence>
<dbReference type="CDD" id="cd00808">
    <property type="entry name" value="GluRS_core"/>
    <property type="match status" value="1"/>
</dbReference>
<dbReference type="InterPro" id="IPR033910">
    <property type="entry name" value="GluRS_core"/>
</dbReference>
<accession>A0A841FRS3</accession>
<dbReference type="GO" id="GO:0006424">
    <property type="term" value="P:glutamyl-tRNA aminoacylation"/>
    <property type="evidence" value="ECO:0007669"/>
    <property type="project" value="UniProtKB-UniRule"/>
</dbReference>
<keyword evidence="6 8" id="KW-0648">Protein biosynthesis</keyword>
<evidence type="ECO:0000256" key="1">
    <source>
        <dbReference type="ARBA" id="ARBA00007894"/>
    </source>
</evidence>
<comment type="subcellular location">
    <subcellularLocation>
        <location evidence="8">Cytoplasm</location>
    </subcellularLocation>
</comment>
<evidence type="ECO:0000256" key="4">
    <source>
        <dbReference type="ARBA" id="ARBA00022741"/>
    </source>
</evidence>
<evidence type="ECO:0000259" key="9">
    <source>
        <dbReference type="Pfam" id="PF00749"/>
    </source>
</evidence>
<comment type="caution">
    <text evidence="8">Lacks conserved residue(s) required for the propagation of feature annotation.</text>
</comment>
<dbReference type="SUPFAM" id="SSF52374">
    <property type="entry name" value="Nucleotidylyl transferase"/>
    <property type="match status" value="1"/>
</dbReference>
<dbReference type="InterPro" id="IPR008925">
    <property type="entry name" value="aa_tRNA-synth_I_cd-bd_sf"/>
</dbReference>
<dbReference type="Pfam" id="PF19269">
    <property type="entry name" value="Anticodon_2"/>
    <property type="match status" value="1"/>
</dbReference>
<dbReference type="Proteomes" id="UP000548476">
    <property type="component" value="Unassembled WGS sequence"/>
</dbReference>
<dbReference type="HAMAP" id="MF_00022">
    <property type="entry name" value="Glu_tRNA_synth_type1"/>
    <property type="match status" value="1"/>
</dbReference>
<dbReference type="InterPro" id="IPR000924">
    <property type="entry name" value="Glu/Gln-tRNA-synth"/>
</dbReference>
<dbReference type="NCBIfam" id="TIGR00464">
    <property type="entry name" value="gltX_bact"/>
    <property type="match status" value="1"/>
</dbReference>
<evidence type="ECO:0000259" key="10">
    <source>
        <dbReference type="Pfam" id="PF19269"/>
    </source>
</evidence>
<dbReference type="GO" id="GO:0005829">
    <property type="term" value="C:cytosol"/>
    <property type="evidence" value="ECO:0007669"/>
    <property type="project" value="TreeGrafter"/>
</dbReference>
<evidence type="ECO:0000256" key="6">
    <source>
        <dbReference type="ARBA" id="ARBA00022917"/>
    </source>
</evidence>
<reference evidence="11 12" key="1">
    <citation type="submission" date="2020-08" db="EMBL/GenBank/DDBJ databases">
        <title>Genomic Encyclopedia of Type Strains, Phase IV (KMG-IV): sequencing the most valuable type-strain genomes for metagenomic binning, comparative biology and taxonomic classification.</title>
        <authorList>
            <person name="Goeker M."/>
        </authorList>
    </citation>
    <scope>NUCLEOTIDE SEQUENCE [LARGE SCALE GENOMIC DNA]</scope>
    <source>
        <strain evidence="11 12">YIM 65646</strain>
    </source>
</reference>
<evidence type="ECO:0000313" key="12">
    <source>
        <dbReference type="Proteomes" id="UP000548476"/>
    </source>
</evidence>
<dbReference type="GO" id="GO:0000049">
    <property type="term" value="F:tRNA binding"/>
    <property type="evidence" value="ECO:0007669"/>
    <property type="project" value="InterPro"/>
</dbReference>
<dbReference type="InterPro" id="IPR045462">
    <property type="entry name" value="aa-tRNA-synth_I_cd-bd"/>
</dbReference>
<evidence type="ECO:0000256" key="3">
    <source>
        <dbReference type="ARBA" id="ARBA00022598"/>
    </source>
</evidence>
<sequence>MTEVRTRFCPSPTGVPHIGLARTCMYNWAYARHHGGTFVFRIEDTDAARDSQESYDQLLDALAWLGFDWDEGPEVGGPHAPYRQSERRQIHLDVAKRLLDGGYAYEAFSTPAEVEARHKAAGRDPKLGYDNFDRDLTEEQKAAYRAEGRTSVLRVRMPAEDITFTDLVRGEVTYRAGMVPDFAITRADGTPLYTLTNPVDDAMMRITHVIRGEDLLSSTPRQIALYRALIELGVAEAVPAYAHAPLVVDETRKKMSKRDPRSDLLAYRTKGYLPEGILNYIALLGWSIGPDRDVFSPEELVAAFDIADVNSNPSRFDEKKMDAINGSHIRMLAPEDLAGRILPFLQDMGLLGAEPTEEQLHVLSVATPLVQERTGTLVQGAEMMRFLFAGENFAIDADSAAKNFKDDAPAILDASITALEALPKWTTEAIETALKATLIDDMGIKPRKAFGPLRVAATGKAVSPPLYESMELLGREVSLDRLRAARATL</sequence>
<dbReference type="Pfam" id="PF00749">
    <property type="entry name" value="tRNA-synt_1c"/>
    <property type="match status" value="1"/>
</dbReference>
<dbReference type="PANTHER" id="PTHR43311:SF2">
    <property type="entry name" value="GLUTAMATE--TRNA LIGASE, MITOCHONDRIAL-RELATED"/>
    <property type="match status" value="1"/>
</dbReference>